<sequence>MRNHLDPYGGLNPLVDRLLGPKAYEVVRFVASRMGFIEKVAADSWRRIPLVGKMSGTATQLLFPPLVQLDGIVESTIWLKDPVTGNRCNSESGYFTVTYMAQGARIVLNNNAPVSLQTADILWFLTAVEVINVPVA</sequence>
<reference evidence="1" key="1">
    <citation type="submission" date="2018-02" db="EMBL/GenBank/DDBJ databases">
        <authorList>
            <person name="Miller M."/>
            <person name="Deiulio A."/>
            <person name="Douthitt C."/>
            <person name="McMahon J."/>
            <person name="Holland C."/>
            <person name="Wiersma-Koch H."/>
            <person name="Turechek W."/>
            <person name="D'Elia T."/>
        </authorList>
    </citation>
    <scope>NUCLEOTIDE SEQUENCE [LARGE SCALE GENOMIC DNA]</scope>
</reference>
<keyword evidence="2" id="KW-1185">Reference proteome</keyword>
<gene>
    <name evidence="1" type="ORF">RIVERRIDER_88</name>
</gene>
<dbReference type="Proteomes" id="UP000241502">
    <property type="component" value="Segment"/>
</dbReference>
<evidence type="ECO:0000313" key="2">
    <source>
        <dbReference type="Proteomes" id="UP000241502"/>
    </source>
</evidence>
<evidence type="ECO:0000313" key="1">
    <source>
        <dbReference type="EMBL" id="AVO23169.1"/>
    </source>
</evidence>
<dbReference type="EMBL" id="MG983743">
    <property type="protein sequence ID" value="AVO23169.1"/>
    <property type="molecule type" value="Genomic_DNA"/>
</dbReference>
<protein>
    <submittedName>
        <fullName evidence="1">Uncharacterized protein</fullName>
    </submittedName>
</protein>
<organism evidence="1 2">
    <name type="scientific">Xanthomonas phage RiverRider</name>
    <dbReference type="NCBI Taxonomy" id="2108116"/>
    <lineage>
        <taxon>Viruses</taxon>
        <taxon>Duplodnaviria</taxon>
        <taxon>Heunggongvirae</taxon>
        <taxon>Uroviricota</taxon>
        <taxon>Caudoviricetes</taxon>
        <taxon>Schitoviridae</taxon>
        <taxon>Riverridervirus</taxon>
        <taxon>Riverridervirus riverrider</taxon>
    </lineage>
</organism>
<name>A0A2P1JUY1_9CAUD</name>
<accession>A0A2P1JUY1</accession>
<proteinExistence type="predicted"/>